<dbReference type="PANTHER" id="PTHR18901">
    <property type="entry name" value="2-DEOXYGLUCOSE-6-PHOSPHATE PHOSPHATASE 2"/>
    <property type="match status" value="1"/>
</dbReference>
<comment type="caution">
    <text evidence="1">The sequence shown here is derived from an EMBL/GenBank/DDBJ whole genome shotgun (WGS) entry which is preliminary data.</text>
</comment>
<dbReference type="GO" id="GO:0016791">
    <property type="term" value="F:phosphatase activity"/>
    <property type="evidence" value="ECO:0007669"/>
    <property type="project" value="TreeGrafter"/>
</dbReference>
<dbReference type="Gene3D" id="1.10.150.240">
    <property type="entry name" value="Putative phosphatase, domain 2"/>
    <property type="match status" value="1"/>
</dbReference>
<dbReference type="AlphaFoldDB" id="G9MF75"/>
<dbReference type="STRING" id="413071.G9MF75"/>
<dbReference type="SUPFAM" id="SSF56784">
    <property type="entry name" value="HAD-like"/>
    <property type="match status" value="1"/>
</dbReference>
<gene>
    <name evidence="1" type="ORF">TRIVIDRAFT_62831</name>
</gene>
<evidence type="ECO:0000313" key="1">
    <source>
        <dbReference type="EMBL" id="EHK27041.1"/>
    </source>
</evidence>
<dbReference type="eggNOG" id="KOG2914">
    <property type="taxonomic scope" value="Eukaryota"/>
</dbReference>
<dbReference type="OrthoDB" id="40579at2759"/>
<dbReference type="SFLD" id="SFLDS00003">
    <property type="entry name" value="Haloacid_Dehalogenase"/>
    <property type="match status" value="1"/>
</dbReference>
<dbReference type="InterPro" id="IPR041492">
    <property type="entry name" value="HAD_2"/>
</dbReference>
<dbReference type="Pfam" id="PF13419">
    <property type="entry name" value="HAD_2"/>
    <property type="match status" value="1"/>
</dbReference>
<dbReference type="SFLD" id="SFLDG01129">
    <property type="entry name" value="C1.5:_HAD__Beta-PGM__Phosphata"/>
    <property type="match status" value="1"/>
</dbReference>
<dbReference type="InterPro" id="IPR036412">
    <property type="entry name" value="HAD-like_sf"/>
</dbReference>
<dbReference type="NCBIfam" id="TIGR01509">
    <property type="entry name" value="HAD-SF-IA-v3"/>
    <property type="match status" value="1"/>
</dbReference>
<dbReference type="FunFam" id="1.10.150.240:FF:000001">
    <property type="entry name" value="Haloacid dehalogenase-like hydrolase domain"/>
    <property type="match status" value="1"/>
</dbReference>
<organism evidence="1 2">
    <name type="scientific">Hypocrea virens (strain Gv29-8 / FGSC 10586)</name>
    <name type="common">Gliocladium virens</name>
    <name type="synonym">Trichoderma virens</name>
    <dbReference type="NCBI Taxonomy" id="413071"/>
    <lineage>
        <taxon>Eukaryota</taxon>
        <taxon>Fungi</taxon>
        <taxon>Dikarya</taxon>
        <taxon>Ascomycota</taxon>
        <taxon>Pezizomycotina</taxon>
        <taxon>Sordariomycetes</taxon>
        <taxon>Hypocreomycetidae</taxon>
        <taxon>Hypocreales</taxon>
        <taxon>Hypocreaceae</taxon>
        <taxon>Trichoderma</taxon>
    </lineage>
</organism>
<proteinExistence type="predicted"/>
<dbReference type="InterPro" id="IPR023198">
    <property type="entry name" value="PGP-like_dom2"/>
</dbReference>
<name>G9MF75_HYPVG</name>
<dbReference type="OMA" id="YTWKERS"/>
<evidence type="ECO:0000313" key="2">
    <source>
        <dbReference type="Proteomes" id="UP000007115"/>
    </source>
</evidence>
<dbReference type="FunCoup" id="G9MF75">
    <property type="interactions" value="195"/>
</dbReference>
<dbReference type="GeneID" id="25796417"/>
<dbReference type="VEuPathDB" id="FungiDB:TRIVIDRAFT_62831"/>
<dbReference type="Proteomes" id="UP000007115">
    <property type="component" value="Unassembled WGS sequence"/>
</dbReference>
<dbReference type="InterPro" id="IPR023214">
    <property type="entry name" value="HAD_sf"/>
</dbReference>
<reference evidence="1 2" key="1">
    <citation type="journal article" date="2011" name="Genome Biol.">
        <title>Comparative genome sequence analysis underscores mycoparasitism as the ancestral life style of Trichoderma.</title>
        <authorList>
            <person name="Kubicek C.P."/>
            <person name="Herrera-Estrella A."/>
            <person name="Seidl-Seiboth V."/>
            <person name="Martinez D.A."/>
            <person name="Druzhinina I.S."/>
            <person name="Thon M."/>
            <person name="Zeilinger S."/>
            <person name="Casas-Flores S."/>
            <person name="Horwitz B.A."/>
            <person name="Mukherjee P.K."/>
            <person name="Mukherjee M."/>
            <person name="Kredics L."/>
            <person name="Alcaraz L.D."/>
            <person name="Aerts A."/>
            <person name="Antal Z."/>
            <person name="Atanasova L."/>
            <person name="Cervantes-Badillo M.G."/>
            <person name="Challacombe J."/>
            <person name="Chertkov O."/>
            <person name="McCluskey K."/>
            <person name="Coulpier F."/>
            <person name="Deshpande N."/>
            <person name="von Doehren H."/>
            <person name="Ebbole D.J."/>
            <person name="Esquivel-Naranjo E.U."/>
            <person name="Fekete E."/>
            <person name="Flipphi M."/>
            <person name="Glaser F."/>
            <person name="Gomez-Rodriguez E.Y."/>
            <person name="Gruber S."/>
            <person name="Han C."/>
            <person name="Henrissat B."/>
            <person name="Hermosa R."/>
            <person name="Hernandez-Onate M."/>
            <person name="Karaffa L."/>
            <person name="Kosti I."/>
            <person name="Le Crom S."/>
            <person name="Lindquist E."/>
            <person name="Lucas S."/>
            <person name="Luebeck M."/>
            <person name="Luebeck P.S."/>
            <person name="Margeot A."/>
            <person name="Metz B."/>
            <person name="Misra M."/>
            <person name="Nevalainen H."/>
            <person name="Omann M."/>
            <person name="Packer N."/>
            <person name="Perrone G."/>
            <person name="Uresti-Rivera E.E."/>
            <person name="Salamov A."/>
            <person name="Schmoll M."/>
            <person name="Seiboth B."/>
            <person name="Shapiro H."/>
            <person name="Sukno S."/>
            <person name="Tamayo-Ramos J.A."/>
            <person name="Tisch D."/>
            <person name="Wiest A."/>
            <person name="Wilkinson H.H."/>
            <person name="Zhang M."/>
            <person name="Coutinho P.M."/>
            <person name="Kenerley C.M."/>
            <person name="Monte E."/>
            <person name="Baker S.E."/>
            <person name="Grigoriev I.V."/>
        </authorList>
    </citation>
    <scope>NUCLEOTIDE SEQUENCE [LARGE SCALE GENOMIC DNA]</scope>
    <source>
        <strain evidence="2">Gv29-8 / FGSC 10586</strain>
    </source>
</reference>
<dbReference type="Gene3D" id="3.40.50.1000">
    <property type="entry name" value="HAD superfamily/HAD-like"/>
    <property type="match status" value="1"/>
</dbReference>
<dbReference type="RefSeq" id="XP_013961257.1">
    <property type="nucleotide sequence ID" value="XM_014105782.1"/>
</dbReference>
<protein>
    <submittedName>
        <fullName evidence="1">Uncharacterized protein</fullName>
    </submittedName>
</protein>
<sequence length="277" mass="30803">MSPLKTDFPAIRACIFDMDGLLINSEDIITQSTNQLLEKYSRPTFTRSIRAQLMGIPDSTNGDVFHNWAQLPISREQFARESSEQMYMLFPNCEPLPGAEKLLSNLSRARSTSGDPIELALASSTKSHSYELKTTRPETKRLLDTFSPNKRILGDDPRVPKGRGKPAPDMYIIALQALNTAAGPDAKPILPIECLVFEDSVIGVEAGRRAGMRVVWVPHSDLAVEYQDKQDIVLAGKTGLVEIGDTWQLGEIDDGWAECILSLEHFNYKKYGIDAPH</sequence>
<dbReference type="InterPro" id="IPR006439">
    <property type="entry name" value="HAD-SF_hydro_IA"/>
</dbReference>
<dbReference type="EMBL" id="ABDF02000001">
    <property type="protein sequence ID" value="EHK27041.1"/>
    <property type="molecule type" value="Genomic_DNA"/>
</dbReference>
<dbReference type="HOGENOM" id="CLU_045011_13_0_1"/>
<dbReference type="PANTHER" id="PTHR18901:SF42">
    <property type="entry name" value="SUPERFAMILY HYDROLASE, PUTATIVE-RELATED"/>
    <property type="match status" value="1"/>
</dbReference>
<keyword evidence="2" id="KW-1185">Reference proteome</keyword>
<accession>G9MF75</accession>
<dbReference type="InParanoid" id="G9MF75"/>